<sequence length="165" mass="17392">VEGQLDDAEKISAAIAGSDAVVSVLGPSTKSADVAALAPGYRNIVAAMHQHRVRRLVVTGTPSITDDADGRDWKVAAMVRLISVVQPAAYRALVDIGGIVRESGLDWTIVRLPFLSEGPRTARINVRQVGAKGGLRLSRANAAAFILEQVTATTYSAKAPFISDT</sequence>
<dbReference type="OrthoDB" id="3763081at2"/>
<feature type="non-terminal residue" evidence="2">
    <location>
        <position position="1"/>
    </location>
</feature>
<dbReference type="Pfam" id="PF13460">
    <property type="entry name" value="NAD_binding_10"/>
    <property type="match status" value="1"/>
</dbReference>
<evidence type="ECO:0000313" key="3">
    <source>
        <dbReference type="Proteomes" id="UP000092668"/>
    </source>
</evidence>
<dbReference type="Proteomes" id="UP000092668">
    <property type="component" value="Unassembled WGS sequence"/>
</dbReference>
<dbReference type="RefSeq" id="WP_065289702.1">
    <property type="nucleotide sequence ID" value="NZ_LFOE01000077.1"/>
</dbReference>
<dbReference type="PANTHER" id="PTHR43355">
    <property type="entry name" value="FLAVIN REDUCTASE (NADPH)"/>
    <property type="match status" value="1"/>
</dbReference>
<reference evidence="2 3" key="1">
    <citation type="submission" date="2015-06" db="EMBL/GenBank/DDBJ databases">
        <title>Genome sequence of Mycobacterium kumamotonense strain Roo.</title>
        <authorList>
            <person name="Greninger A.L."/>
            <person name="Cunningham G."/>
            <person name="Miller S."/>
        </authorList>
    </citation>
    <scope>NUCLEOTIDE SEQUENCE [LARGE SCALE GENOMIC DNA]</scope>
    <source>
        <strain evidence="2 3">Roo</strain>
    </source>
</reference>
<organism evidence="2 3">
    <name type="scientific">Mycolicibacter kumamotonensis</name>
    <dbReference type="NCBI Taxonomy" id="354243"/>
    <lineage>
        <taxon>Bacteria</taxon>
        <taxon>Bacillati</taxon>
        <taxon>Actinomycetota</taxon>
        <taxon>Actinomycetes</taxon>
        <taxon>Mycobacteriales</taxon>
        <taxon>Mycobacteriaceae</taxon>
        <taxon>Mycolicibacter</taxon>
    </lineage>
</organism>
<dbReference type="InterPro" id="IPR036291">
    <property type="entry name" value="NAD(P)-bd_dom_sf"/>
</dbReference>
<name>A0A1B8S9P6_9MYCO</name>
<comment type="caution">
    <text evidence="2">The sequence shown here is derived from an EMBL/GenBank/DDBJ whole genome shotgun (WGS) entry which is preliminary data.</text>
</comment>
<keyword evidence="3" id="KW-1185">Reference proteome</keyword>
<gene>
    <name evidence="2" type="ORF">ACT18_23010</name>
</gene>
<dbReference type="PANTHER" id="PTHR43355:SF2">
    <property type="entry name" value="FLAVIN REDUCTASE (NADPH)"/>
    <property type="match status" value="1"/>
</dbReference>
<dbReference type="InterPro" id="IPR016040">
    <property type="entry name" value="NAD(P)-bd_dom"/>
</dbReference>
<accession>A0A1B8S9P6</accession>
<proteinExistence type="predicted"/>
<protein>
    <recommendedName>
        <fullName evidence="1">NAD(P)-binding domain-containing protein</fullName>
    </recommendedName>
</protein>
<feature type="domain" description="NAD(P)-binding" evidence="1">
    <location>
        <begin position="1"/>
        <end position="151"/>
    </location>
</feature>
<dbReference type="PATRIC" id="fig|354243.3.peg.4762"/>
<dbReference type="Gene3D" id="3.40.50.720">
    <property type="entry name" value="NAD(P)-binding Rossmann-like Domain"/>
    <property type="match status" value="1"/>
</dbReference>
<dbReference type="EMBL" id="LFOE01000077">
    <property type="protein sequence ID" value="OBY29444.1"/>
    <property type="molecule type" value="Genomic_DNA"/>
</dbReference>
<evidence type="ECO:0000313" key="2">
    <source>
        <dbReference type="EMBL" id="OBY29444.1"/>
    </source>
</evidence>
<dbReference type="GO" id="GO:0042602">
    <property type="term" value="F:riboflavin reductase (NADPH) activity"/>
    <property type="evidence" value="ECO:0007669"/>
    <property type="project" value="TreeGrafter"/>
</dbReference>
<dbReference type="InterPro" id="IPR051606">
    <property type="entry name" value="Polyketide_Oxido-like"/>
</dbReference>
<dbReference type="SUPFAM" id="SSF51735">
    <property type="entry name" value="NAD(P)-binding Rossmann-fold domains"/>
    <property type="match status" value="1"/>
</dbReference>
<evidence type="ECO:0000259" key="1">
    <source>
        <dbReference type="Pfam" id="PF13460"/>
    </source>
</evidence>
<dbReference type="AlphaFoldDB" id="A0A1B8S9P6"/>
<dbReference type="GO" id="GO:0004074">
    <property type="term" value="F:biliverdin reductase [NAD(P)H] activity"/>
    <property type="evidence" value="ECO:0007669"/>
    <property type="project" value="TreeGrafter"/>
</dbReference>